<keyword evidence="7" id="KW-0282">Flagellum</keyword>
<evidence type="ECO:0000256" key="3">
    <source>
        <dbReference type="ARBA" id="ARBA00022490"/>
    </source>
</evidence>
<dbReference type="Proteomes" id="UP000593915">
    <property type="component" value="Chromosome"/>
</dbReference>
<dbReference type="GO" id="GO:0071973">
    <property type="term" value="P:bacterial-type flagellum-dependent cell motility"/>
    <property type="evidence" value="ECO:0007669"/>
    <property type="project" value="TreeGrafter"/>
</dbReference>
<dbReference type="GO" id="GO:0005829">
    <property type="term" value="C:cytosol"/>
    <property type="evidence" value="ECO:0007669"/>
    <property type="project" value="UniProtKB-SubCell"/>
</dbReference>
<dbReference type="GO" id="GO:0044780">
    <property type="term" value="P:bacterial-type flagellum assembly"/>
    <property type="evidence" value="ECO:0007669"/>
    <property type="project" value="InterPro"/>
</dbReference>
<reference evidence="7 8" key="1">
    <citation type="submission" date="2020-09" db="EMBL/GenBank/DDBJ databases">
        <title>Characterization of Treponema spp. from bovine digital dermatitis in Korea.</title>
        <authorList>
            <person name="Espiritu H.M."/>
            <person name="Cho Y.I."/>
            <person name="Mamuad L."/>
        </authorList>
    </citation>
    <scope>NUCLEOTIDE SEQUENCE [LARGE SCALE GENOMIC DNA]</scope>
    <source>
        <strain evidence="7 8">KS1</strain>
    </source>
</reference>
<dbReference type="SUPFAM" id="SSF101116">
    <property type="entry name" value="Flagellar export chaperone FliS"/>
    <property type="match status" value="1"/>
</dbReference>
<dbReference type="PANTHER" id="PTHR34773">
    <property type="entry name" value="FLAGELLAR SECRETION CHAPERONE FLIS"/>
    <property type="match status" value="1"/>
</dbReference>
<dbReference type="Gene3D" id="1.20.120.340">
    <property type="entry name" value="Flagellar protein FliS"/>
    <property type="match status" value="1"/>
</dbReference>
<dbReference type="CDD" id="cd16098">
    <property type="entry name" value="FliS"/>
    <property type="match status" value="1"/>
</dbReference>
<evidence type="ECO:0000313" key="7">
    <source>
        <dbReference type="EMBL" id="QOW60791.1"/>
    </source>
</evidence>
<evidence type="ECO:0000256" key="4">
    <source>
        <dbReference type="ARBA" id="ARBA00022795"/>
    </source>
</evidence>
<dbReference type="InterPro" id="IPR036584">
    <property type="entry name" value="FliS_sf"/>
</dbReference>
<dbReference type="RefSeq" id="WP_024465801.1">
    <property type="nucleotide sequence ID" value="NZ_CP045670.1"/>
</dbReference>
<organism evidence="7 8">
    <name type="scientific">Treponema pedis</name>
    <dbReference type="NCBI Taxonomy" id="409322"/>
    <lineage>
        <taxon>Bacteria</taxon>
        <taxon>Pseudomonadati</taxon>
        <taxon>Spirochaetota</taxon>
        <taxon>Spirochaetia</taxon>
        <taxon>Spirochaetales</taxon>
        <taxon>Treponemataceae</taxon>
        <taxon>Treponema</taxon>
    </lineage>
</organism>
<dbReference type="PIRSF" id="PIRSF039090">
    <property type="entry name" value="Flis"/>
    <property type="match status" value="1"/>
</dbReference>
<keyword evidence="4 6" id="KW-1005">Bacterial flagellum biogenesis</keyword>
<gene>
    <name evidence="7" type="primary">fliS</name>
    <name evidence="7" type="ORF">IFE08_13565</name>
</gene>
<dbReference type="InterPro" id="IPR003713">
    <property type="entry name" value="FliS"/>
</dbReference>
<evidence type="ECO:0000256" key="6">
    <source>
        <dbReference type="PIRNR" id="PIRNR039090"/>
    </source>
</evidence>
<evidence type="ECO:0000256" key="1">
    <source>
        <dbReference type="ARBA" id="ARBA00004514"/>
    </source>
</evidence>
<keyword evidence="7" id="KW-0966">Cell projection</keyword>
<keyword evidence="3 6" id="KW-0963">Cytoplasm</keyword>
<dbReference type="GeneID" id="301089504"/>
<comment type="subcellular location">
    <subcellularLocation>
        <location evidence="1 6">Cytoplasm</location>
        <location evidence="1 6">Cytosol</location>
    </subcellularLocation>
</comment>
<name>A0A7S6WP93_9SPIR</name>
<dbReference type="NCBIfam" id="TIGR00208">
    <property type="entry name" value="fliS"/>
    <property type="match status" value="1"/>
</dbReference>
<protein>
    <recommendedName>
        <fullName evidence="6">Flagellar secretion chaperone FliS</fullName>
    </recommendedName>
</protein>
<evidence type="ECO:0000256" key="5">
    <source>
        <dbReference type="ARBA" id="ARBA00023186"/>
    </source>
</evidence>
<proteinExistence type="inferred from homology"/>
<keyword evidence="7" id="KW-0969">Cilium</keyword>
<dbReference type="Pfam" id="PF02561">
    <property type="entry name" value="FliS"/>
    <property type="match status" value="1"/>
</dbReference>
<evidence type="ECO:0000313" key="8">
    <source>
        <dbReference type="Proteomes" id="UP000593915"/>
    </source>
</evidence>
<comment type="similarity">
    <text evidence="2 6">Belongs to the FliS family.</text>
</comment>
<dbReference type="AlphaFoldDB" id="A0A7S6WP93"/>
<sequence length="146" mass="16109">MSYNSQAVAAYKEVKVKTASQGSLILMLYTEGIKQINSAIEKMRVPKIPAKDIEKINNHILKAQDIITELMASLDLEAGGEIAKNLLSIYSYFNQQLLTANLKKDYKPLLDVKTMMEELEKVWSQIISTQPAPANVSAPVGINIAG</sequence>
<dbReference type="PANTHER" id="PTHR34773:SF1">
    <property type="entry name" value="FLAGELLAR SECRETION CHAPERONE FLIS"/>
    <property type="match status" value="1"/>
</dbReference>
<evidence type="ECO:0000256" key="2">
    <source>
        <dbReference type="ARBA" id="ARBA00008787"/>
    </source>
</evidence>
<accession>A0A7S6WP93</accession>
<dbReference type="EMBL" id="CP061839">
    <property type="protein sequence ID" value="QOW60791.1"/>
    <property type="molecule type" value="Genomic_DNA"/>
</dbReference>
<keyword evidence="5" id="KW-0143">Chaperone</keyword>